<protein>
    <submittedName>
        <fullName evidence="1">DUF2993 domain-containing protein</fullName>
    </submittedName>
</protein>
<sequence length="261" mass="27434">MAGGYAYGERPRRRGRRLLVGLLVLVIVLAGLLVVADRVAAGFAERTIADRVRQEVAKQDASAQVQSVSVGGFPFLTQVLKGRYESISMRLADVNGAVQGKGVSLPRVDIDARNVDAPLDTLRSGSGDVTAGAVHGTGTISYDSVAKLINRPGVQLAAQNGKLGITAPVDLLGQKFTVRGTAKLAVQNGQVALKFDDLTADELPNIPLAQAALRNYASQISINIPLPQLPFQLAVKDVQPQPDGLAVTADARNVPLRSVSG</sequence>
<evidence type="ECO:0000313" key="1">
    <source>
        <dbReference type="EMBL" id="MFC0568427.1"/>
    </source>
</evidence>
<reference evidence="1 2" key="1">
    <citation type="submission" date="2024-09" db="EMBL/GenBank/DDBJ databases">
        <authorList>
            <person name="Sun Q."/>
            <person name="Mori K."/>
        </authorList>
    </citation>
    <scope>NUCLEOTIDE SEQUENCE [LARGE SCALE GENOMIC DNA]</scope>
    <source>
        <strain evidence="1 2">TBRC 2205</strain>
    </source>
</reference>
<keyword evidence="2" id="KW-1185">Reference proteome</keyword>
<dbReference type="RefSeq" id="WP_377343924.1">
    <property type="nucleotide sequence ID" value="NZ_JBHLUE010000034.1"/>
</dbReference>
<accession>A0ABV6P5W5</accession>
<dbReference type="Pfam" id="PF11209">
    <property type="entry name" value="LmeA"/>
    <property type="match status" value="1"/>
</dbReference>
<organism evidence="1 2">
    <name type="scientific">Plantactinospora siamensis</name>
    <dbReference type="NCBI Taxonomy" id="555372"/>
    <lineage>
        <taxon>Bacteria</taxon>
        <taxon>Bacillati</taxon>
        <taxon>Actinomycetota</taxon>
        <taxon>Actinomycetes</taxon>
        <taxon>Micromonosporales</taxon>
        <taxon>Micromonosporaceae</taxon>
        <taxon>Plantactinospora</taxon>
    </lineage>
</organism>
<gene>
    <name evidence="1" type="ORF">ACFFHU_30355</name>
</gene>
<dbReference type="InterPro" id="IPR021373">
    <property type="entry name" value="DUF2993"/>
</dbReference>
<dbReference type="Proteomes" id="UP001589894">
    <property type="component" value="Unassembled WGS sequence"/>
</dbReference>
<proteinExistence type="predicted"/>
<dbReference type="EMBL" id="JBHLUE010000034">
    <property type="protein sequence ID" value="MFC0568427.1"/>
    <property type="molecule type" value="Genomic_DNA"/>
</dbReference>
<evidence type="ECO:0000313" key="2">
    <source>
        <dbReference type="Proteomes" id="UP001589894"/>
    </source>
</evidence>
<comment type="caution">
    <text evidence="1">The sequence shown here is derived from an EMBL/GenBank/DDBJ whole genome shotgun (WGS) entry which is preliminary data.</text>
</comment>
<name>A0ABV6P5W5_9ACTN</name>